<evidence type="ECO:0000313" key="15">
    <source>
        <dbReference type="Proteomes" id="UP000027920"/>
    </source>
</evidence>
<keyword evidence="3" id="KW-0479">Metal-binding</keyword>
<dbReference type="Pfam" id="PF20644">
    <property type="entry name" value="Rrn7_cyclin_N"/>
    <property type="match status" value="1"/>
</dbReference>
<feature type="compositionally biased region" description="Low complexity" evidence="10">
    <location>
        <begin position="606"/>
        <end position="618"/>
    </location>
</feature>
<dbReference type="EMBL" id="AMGV01000004">
    <property type="protein sequence ID" value="KEF57854.1"/>
    <property type="molecule type" value="Genomic_DNA"/>
</dbReference>
<evidence type="ECO:0000256" key="3">
    <source>
        <dbReference type="ARBA" id="ARBA00022723"/>
    </source>
</evidence>
<feature type="region of interest" description="Disordered" evidence="10">
    <location>
        <begin position="599"/>
        <end position="618"/>
    </location>
</feature>
<name>A0A072PCP5_9EURO</name>
<feature type="region of interest" description="Disordered" evidence="10">
    <location>
        <begin position="124"/>
        <end position="167"/>
    </location>
</feature>
<keyword evidence="5" id="KW-0862">Zinc</keyword>
<comment type="subcellular location">
    <subcellularLocation>
        <location evidence="1">Nucleus</location>
        <location evidence="1">Nucleolus</location>
    </subcellularLocation>
</comment>
<protein>
    <submittedName>
        <fullName evidence="14">Uncharacterized protein</fullName>
    </submittedName>
</protein>
<evidence type="ECO:0000256" key="8">
    <source>
        <dbReference type="ARBA" id="ARBA00023163"/>
    </source>
</evidence>
<dbReference type="GO" id="GO:0070860">
    <property type="term" value="C:RNA polymerase I core factor complex"/>
    <property type="evidence" value="ECO:0007669"/>
    <property type="project" value="InterPro"/>
</dbReference>
<keyword evidence="6" id="KW-0805">Transcription regulation</keyword>
<dbReference type="PANTHER" id="PTHR31576">
    <property type="entry name" value="TATA BOX-BINDING PROTEIN-ASSOCIATED FACTOR RNA POLYMERASE I SUBUNIT B"/>
    <property type="match status" value="1"/>
</dbReference>
<evidence type="ECO:0000259" key="12">
    <source>
        <dbReference type="Pfam" id="PF20644"/>
    </source>
</evidence>
<dbReference type="OrthoDB" id="428577at2759"/>
<evidence type="ECO:0000313" key="14">
    <source>
        <dbReference type="EMBL" id="KEF57854.1"/>
    </source>
</evidence>
<dbReference type="STRING" id="1182545.A0A072PCP5"/>
<dbReference type="RefSeq" id="XP_013260444.1">
    <property type="nucleotide sequence ID" value="XM_013404990.1"/>
</dbReference>
<evidence type="ECO:0000256" key="7">
    <source>
        <dbReference type="ARBA" id="ARBA00023125"/>
    </source>
</evidence>
<dbReference type="Pfam" id="PF11781">
    <property type="entry name" value="Zn_ribbon_RRN7"/>
    <property type="match status" value="1"/>
</dbReference>
<evidence type="ECO:0000256" key="10">
    <source>
        <dbReference type="SAM" id="MobiDB-lite"/>
    </source>
</evidence>
<keyword evidence="15" id="KW-1185">Reference proteome</keyword>
<evidence type="ECO:0000256" key="4">
    <source>
        <dbReference type="ARBA" id="ARBA00022771"/>
    </source>
</evidence>
<evidence type="ECO:0000256" key="5">
    <source>
        <dbReference type="ARBA" id="ARBA00022833"/>
    </source>
</evidence>
<evidence type="ECO:0000256" key="6">
    <source>
        <dbReference type="ARBA" id="ARBA00023015"/>
    </source>
</evidence>
<evidence type="ECO:0000259" key="13">
    <source>
        <dbReference type="Pfam" id="PF20645"/>
    </source>
</evidence>
<proteinExistence type="inferred from homology"/>
<evidence type="ECO:0000256" key="9">
    <source>
        <dbReference type="ARBA" id="ARBA00023242"/>
    </source>
</evidence>
<feature type="region of interest" description="Disordered" evidence="10">
    <location>
        <begin position="655"/>
        <end position="700"/>
    </location>
</feature>
<dbReference type="InterPro" id="IPR048538">
    <property type="entry name" value="Rrn7_cyclin_C"/>
</dbReference>
<dbReference type="Pfam" id="PF20645">
    <property type="entry name" value="Rrn7_cyclin_C"/>
    <property type="match status" value="1"/>
</dbReference>
<comment type="caution">
    <text evidence="14">The sequence shown here is derived from an EMBL/GenBank/DDBJ whole genome shotgun (WGS) entry which is preliminary data.</text>
</comment>
<feature type="domain" description="RRN7-type" evidence="11">
    <location>
        <begin position="5"/>
        <end position="34"/>
    </location>
</feature>
<dbReference type="PANTHER" id="PTHR31576:SF2">
    <property type="entry name" value="TATA BOX-BINDING PROTEIN-ASSOCIATED FACTOR RNA POLYMERASE I SUBUNIT B"/>
    <property type="match status" value="1"/>
</dbReference>
<feature type="region of interest" description="Disordered" evidence="10">
    <location>
        <begin position="427"/>
        <end position="455"/>
    </location>
</feature>
<feature type="compositionally biased region" description="Low complexity" evidence="10">
    <location>
        <begin position="427"/>
        <end position="453"/>
    </location>
</feature>
<keyword evidence="4" id="KW-0863">Zinc-finger</keyword>
<dbReference type="VEuPathDB" id="FungiDB:A1O9_05775"/>
<evidence type="ECO:0000256" key="1">
    <source>
        <dbReference type="ARBA" id="ARBA00004604"/>
    </source>
</evidence>
<dbReference type="GO" id="GO:0042790">
    <property type="term" value="P:nucleolar large rRNA transcription by RNA polymerase I"/>
    <property type="evidence" value="ECO:0007669"/>
    <property type="project" value="TreeGrafter"/>
</dbReference>
<evidence type="ECO:0000256" key="2">
    <source>
        <dbReference type="ARBA" id="ARBA00006899"/>
    </source>
</evidence>
<keyword evidence="8" id="KW-0804">Transcription</keyword>
<organism evidence="14 15">
    <name type="scientific">Exophiala aquamarina CBS 119918</name>
    <dbReference type="NCBI Taxonomy" id="1182545"/>
    <lineage>
        <taxon>Eukaryota</taxon>
        <taxon>Fungi</taxon>
        <taxon>Dikarya</taxon>
        <taxon>Ascomycota</taxon>
        <taxon>Pezizomycotina</taxon>
        <taxon>Eurotiomycetes</taxon>
        <taxon>Chaetothyriomycetidae</taxon>
        <taxon>Chaetothyriales</taxon>
        <taxon>Herpotrichiellaceae</taxon>
        <taxon>Exophiala</taxon>
    </lineage>
</organism>
<reference evidence="14 15" key="1">
    <citation type="submission" date="2013-03" db="EMBL/GenBank/DDBJ databases">
        <title>The Genome Sequence of Exophiala aquamarina CBS 119918.</title>
        <authorList>
            <consortium name="The Broad Institute Genomics Platform"/>
            <person name="Cuomo C."/>
            <person name="de Hoog S."/>
            <person name="Gorbushina A."/>
            <person name="Walker B."/>
            <person name="Young S.K."/>
            <person name="Zeng Q."/>
            <person name="Gargeya S."/>
            <person name="Fitzgerald M."/>
            <person name="Haas B."/>
            <person name="Abouelleil A."/>
            <person name="Allen A.W."/>
            <person name="Alvarado L."/>
            <person name="Arachchi H.M."/>
            <person name="Berlin A.M."/>
            <person name="Chapman S.B."/>
            <person name="Gainer-Dewar J."/>
            <person name="Goldberg J."/>
            <person name="Griggs A."/>
            <person name="Gujja S."/>
            <person name="Hansen M."/>
            <person name="Howarth C."/>
            <person name="Imamovic A."/>
            <person name="Ireland A."/>
            <person name="Larimer J."/>
            <person name="McCowan C."/>
            <person name="Murphy C."/>
            <person name="Pearson M."/>
            <person name="Poon T.W."/>
            <person name="Priest M."/>
            <person name="Roberts A."/>
            <person name="Saif S."/>
            <person name="Shea T."/>
            <person name="Sisk P."/>
            <person name="Sykes S."/>
            <person name="Wortman J."/>
            <person name="Nusbaum C."/>
            <person name="Birren B."/>
        </authorList>
    </citation>
    <scope>NUCLEOTIDE SEQUENCE [LARGE SCALE GENOMIC DNA]</scope>
    <source>
        <strain evidence="14 15">CBS 119918</strain>
    </source>
</reference>
<dbReference type="GO" id="GO:0001164">
    <property type="term" value="F:RNA polymerase I core promoter sequence-specific DNA binding"/>
    <property type="evidence" value="ECO:0007669"/>
    <property type="project" value="InterPro"/>
</dbReference>
<feature type="domain" description="Rrn7/TAF1B N-terminal cyclin" evidence="12">
    <location>
        <begin position="82"/>
        <end position="215"/>
    </location>
</feature>
<dbReference type="InterPro" id="IPR021752">
    <property type="entry name" value="TF_Rrn7_Zf"/>
</dbReference>
<feature type="domain" description="Rrn7/TAF1B C-terminal cyclin" evidence="13">
    <location>
        <begin position="233"/>
        <end position="420"/>
    </location>
</feature>
<keyword evidence="7" id="KW-0238">DNA-binding</keyword>
<comment type="similarity">
    <text evidence="2">Belongs to the RRN7/TAF1B family.</text>
</comment>
<dbReference type="AlphaFoldDB" id="A0A072PCP5"/>
<dbReference type="InterPro" id="IPR048540">
    <property type="entry name" value="Rrn7_cyclin_N"/>
</dbReference>
<evidence type="ECO:0000259" key="11">
    <source>
        <dbReference type="Pfam" id="PF11781"/>
    </source>
</evidence>
<sequence length="700" mass="77945">MEEDDDDRCDQCGSTDFTIEDDGRTYCANGHEQARGIITAEDDADYARKGKVVRKKEKKSKQKVSKVLRGVKAYQLFLQAWQHILWKQCHTLVHQLELPEELWTIVRDLWALWLSKLEHRLDRTEQGQHESDGDQLETSGENTDTTDAVDTDADERQAGNNSSKAARKGPKLIDTAALGYLAMILLRLPIELATILRWVQEEDIPFIRAIRHVPQEMKERLPSEYQAALDTRHMPRPDELQLAVYQRSRMYDVLFGMATPPVNHDLLFISYMRSLALPIEVYSLAQRLNRITKYSFAYQDLDAGEEAAEATSRLRRHATSYPEAQIISLIVTATKLLYPFDSDTVPRHPKSPNDLATLRMDWPAWLKAKTDLETASRQLGANGSTEGLQPGSEMAVTDEDVLNMNDTQLDQYLDWYQRMWLNPTAAGTAPTTSAVNESGSQSQSQSQSQNQNQEPNTIDQTILNLFPLQPIPSVEKTRTQHASAAQRRETLLQTRIERVQASLKPIRAIPPAEEEAAAAAAARKRTQSVLRPGARYPRYRWDEKLDGDAKSGWAQAAKVFHEEAAQVACLSVAALCRAVVRTEDLIEAWRRERRREEHFAGVDRQGSSGAPPTTTGAGAGVVLATTTPGNPSSSAALVRGLGDLELEDFGSSPAFAGDVAGIGEDDEGGGSRLEEDHEGGNDGSEGDIEMEMALEYLPEL</sequence>
<dbReference type="InterPro" id="IPR033599">
    <property type="entry name" value="TAF1B/Rrn7"/>
</dbReference>
<accession>A0A072PCP5</accession>
<dbReference type="GeneID" id="25280697"/>
<gene>
    <name evidence="14" type="ORF">A1O9_05775</name>
</gene>
<dbReference type="GO" id="GO:0008270">
    <property type="term" value="F:zinc ion binding"/>
    <property type="evidence" value="ECO:0007669"/>
    <property type="project" value="UniProtKB-KW"/>
</dbReference>
<keyword evidence="9" id="KW-0539">Nucleus</keyword>
<dbReference type="HOGENOM" id="CLU_016553_2_1_1"/>
<dbReference type="Proteomes" id="UP000027920">
    <property type="component" value="Unassembled WGS sequence"/>
</dbReference>